<evidence type="ECO:0000313" key="3">
    <source>
        <dbReference type="Proteomes" id="UP000637061"/>
    </source>
</evidence>
<dbReference type="Pfam" id="PF13475">
    <property type="entry name" value="DUF4116"/>
    <property type="match status" value="1"/>
</dbReference>
<dbReference type="AlphaFoldDB" id="A0A8I1EH06"/>
<dbReference type="InterPro" id="IPR025197">
    <property type="entry name" value="DUF4116"/>
</dbReference>
<organism evidence="2 3">
    <name type="scientific">Pseudomonas putida</name>
    <name type="common">Arthrobacter siderocapsulatus</name>
    <dbReference type="NCBI Taxonomy" id="303"/>
    <lineage>
        <taxon>Bacteria</taxon>
        <taxon>Pseudomonadati</taxon>
        <taxon>Pseudomonadota</taxon>
        <taxon>Gammaproteobacteria</taxon>
        <taxon>Pseudomonadales</taxon>
        <taxon>Pseudomonadaceae</taxon>
        <taxon>Pseudomonas</taxon>
    </lineage>
</organism>
<comment type="caution">
    <text evidence="2">The sequence shown here is derived from an EMBL/GenBank/DDBJ whole genome shotgun (WGS) entry which is preliminary data.</text>
</comment>
<accession>A0A8I1EH06</accession>
<gene>
    <name evidence="2" type="ORF">JEU22_14425</name>
</gene>
<dbReference type="EMBL" id="JAEHTE010000015">
    <property type="protein sequence ID" value="MBI6885107.1"/>
    <property type="molecule type" value="Genomic_DNA"/>
</dbReference>
<protein>
    <submittedName>
        <fullName evidence="2">DUF4116 domain-containing protein</fullName>
    </submittedName>
</protein>
<dbReference type="Proteomes" id="UP000637061">
    <property type="component" value="Unassembled WGS sequence"/>
</dbReference>
<evidence type="ECO:0000313" key="2">
    <source>
        <dbReference type="EMBL" id="MBI6885107.1"/>
    </source>
</evidence>
<proteinExistence type="predicted"/>
<sequence>MKNYKKNATAELAAQGFTVSRIAESYGDVLLQNADPNRELVVGPTTLAAEFINDATSWPPKVSILGIAIPPVTSAITQAIADGADLIDVPEVLITQNMCEIAVDRDGYAIGQVPPPRYTDSLVLRALENGASLQVIPSSRQTEPMRLAAIEKSWSEIQFIRAEDQSEAVRLAAVKSSGHALRFIPVDERSEEVLLEAVRSQPFALEHIPDYQQTDEIMLEAVTRRGSAIQFIKKEDQSDEVLIAALNDKSFSPASLANGLRDDYRKLVRPQKRYSSQDLSI</sequence>
<reference evidence="2" key="1">
    <citation type="submission" date="2020-12" db="EMBL/GenBank/DDBJ databases">
        <title>Enhanced detection system for hospital associated transmission using whole genome sequencing surveillance.</title>
        <authorList>
            <person name="Harrison L.H."/>
            <person name="Van Tyne D."/>
            <person name="Marsh J.W."/>
            <person name="Griffith M.P."/>
            <person name="Snyder D.J."/>
            <person name="Cooper V.S."/>
            <person name="Mustapha M."/>
        </authorList>
    </citation>
    <scope>NUCLEOTIDE SEQUENCE</scope>
    <source>
        <strain evidence="2">PSB00042</strain>
    </source>
</reference>
<dbReference type="RefSeq" id="WP_198747510.1">
    <property type="nucleotide sequence ID" value="NZ_JAEHTE010000015.1"/>
</dbReference>
<feature type="domain" description="DUF4116" evidence="1">
    <location>
        <begin position="191"/>
        <end position="235"/>
    </location>
</feature>
<evidence type="ECO:0000259" key="1">
    <source>
        <dbReference type="Pfam" id="PF13475"/>
    </source>
</evidence>
<name>A0A8I1EH06_PSEPU</name>